<dbReference type="VEuPathDB" id="FungiDB:FUN_021003"/>
<evidence type="ECO:0000313" key="2">
    <source>
        <dbReference type="EMBL" id="PKY55743.1"/>
    </source>
</evidence>
<proteinExistence type="predicted"/>
<sequence length="914" mass="106928">MEQPYPHNTFNVSLDDEENINEETDYVEPNNYETPNETETDYNEPNNYESPNETETDYDEPNNYESPNETETDYLIPNENLLNEILNDENDEEIDYEDYFDDEILNDNEMSIDSNNGTLNEEESDKIVDKALNSEQVPSMSGVFAPYFENFTSALLFCWIQKHNISVGVKFSLLQHCFIRRFRKYRQRLPLLSIKTRKIHISSQKTPSTSQNIKEMYYLSITDIIWHSLNNPSLFSKMYFGPGQIVKRNRELWHGTIWKESPRFGHASFQMNGTTYNCGEFIVYKESITRNNFGRILAIVDTDGKLKVLVQRIIQFAELPTNLQSRNRRERSYNEVWLLDREMENAIIIIELQKIVRLATIVILYNEDNINNITSIFIREILYKHQGHWKLRNVAYSYRHPSEFAALDELVTNLPIYKLYIDLYYDDFGTFRNVYHSLGGVYVQIGNLPFDKRKQLKNHFVIGFVPFGGSFNEFIRPFVDEMKQLEKGIIMDVQGNRSFIIASLGDVTADLPQGNDLAGVKRHSAIKGCRTCNVTKDFWTSEGLDLSLVSRYHHITNNQFEEISLASNITRSNEIATMYGLRLQPSILDELKRERHLQSPQDVYHLTSGKVLKFLKITIEALSLEGKSEFIKTMTIAFKHSFTEEDYIQLHECLDSERKLFSQAFEDFENLPNLHVNYHLLLHARNYATLLNTGIDKRFSSTNNALTNLPYHLKRLMNDWFIVEKPFDPEEDISNDEYISNIVLKKRIPKKYAEKIVPNDSGFRRELASVYQEMGYEAAFFESSCRYYELICFSVEDNGINTQYRLHVGDVVTTISEEEGETFALLRSIFSHKRNNQRFAFIVIDKFEITNQKKLECPVYRLRDTQRIRPISELDTNSTAHFIHYCNDDECISGSCHDFGNDLYIKNMYFFKAI</sequence>
<dbReference type="AlphaFoldDB" id="A0A2I1HA37"/>
<protein>
    <recommendedName>
        <fullName evidence="4">BAH domain-containing protein</fullName>
    </recommendedName>
</protein>
<organism evidence="2 3">
    <name type="scientific">Rhizophagus irregularis</name>
    <dbReference type="NCBI Taxonomy" id="588596"/>
    <lineage>
        <taxon>Eukaryota</taxon>
        <taxon>Fungi</taxon>
        <taxon>Fungi incertae sedis</taxon>
        <taxon>Mucoromycota</taxon>
        <taxon>Glomeromycotina</taxon>
        <taxon>Glomeromycetes</taxon>
        <taxon>Glomerales</taxon>
        <taxon>Glomeraceae</taxon>
        <taxon>Rhizophagus</taxon>
    </lineage>
</organism>
<feature type="region of interest" description="Disordered" evidence="1">
    <location>
        <begin position="1"/>
        <end position="73"/>
    </location>
</feature>
<dbReference type="VEuPathDB" id="FungiDB:RhiirFUN_024968"/>
<feature type="compositionally biased region" description="Acidic residues" evidence="1">
    <location>
        <begin position="14"/>
        <end position="26"/>
    </location>
</feature>
<dbReference type="VEuPathDB" id="FungiDB:FUN_025568"/>
<name>A0A2I1HA37_9GLOM</name>
<accession>A0A2I1HA37</accession>
<dbReference type="EMBL" id="LLXI01001948">
    <property type="protein sequence ID" value="PKY55743.1"/>
    <property type="molecule type" value="Genomic_DNA"/>
</dbReference>
<evidence type="ECO:0008006" key="4">
    <source>
        <dbReference type="Google" id="ProtNLM"/>
    </source>
</evidence>
<keyword evidence="3" id="KW-1185">Reference proteome</keyword>
<gene>
    <name evidence="2" type="ORF">RhiirA4_475410</name>
</gene>
<dbReference type="VEuPathDB" id="FungiDB:RhiirA1_457757"/>
<evidence type="ECO:0000256" key="1">
    <source>
        <dbReference type="SAM" id="MobiDB-lite"/>
    </source>
</evidence>
<feature type="compositionally biased region" description="Polar residues" evidence="1">
    <location>
        <begin position="1"/>
        <end position="12"/>
    </location>
</feature>
<comment type="caution">
    <text evidence="2">The sequence shown here is derived from an EMBL/GenBank/DDBJ whole genome shotgun (WGS) entry which is preliminary data.</text>
</comment>
<reference evidence="2 3" key="1">
    <citation type="submission" date="2015-10" db="EMBL/GenBank/DDBJ databases">
        <title>Genome analyses suggest a sexual origin of heterokaryosis in a supposedly ancient asexual fungus.</title>
        <authorList>
            <person name="Ropars J."/>
            <person name="Sedzielewska K."/>
            <person name="Noel J."/>
            <person name="Charron P."/>
            <person name="Farinelli L."/>
            <person name="Marton T."/>
            <person name="Kruger M."/>
            <person name="Pelin A."/>
            <person name="Brachmann A."/>
            <person name="Corradi N."/>
        </authorList>
    </citation>
    <scope>NUCLEOTIDE SEQUENCE [LARGE SCALE GENOMIC DNA]</scope>
    <source>
        <strain evidence="2 3">A4</strain>
    </source>
</reference>
<dbReference type="Proteomes" id="UP000234323">
    <property type="component" value="Unassembled WGS sequence"/>
</dbReference>
<evidence type="ECO:0000313" key="3">
    <source>
        <dbReference type="Proteomes" id="UP000234323"/>
    </source>
</evidence>
<feature type="compositionally biased region" description="Acidic residues" evidence="1">
    <location>
        <begin position="52"/>
        <end position="72"/>
    </location>
</feature>
<dbReference type="VEuPathDB" id="FungiDB:RhiirFUN_026818"/>